<dbReference type="EMBL" id="GGEC01048711">
    <property type="protein sequence ID" value="MBX29195.1"/>
    <property type="molecule type" value="Transcribed_RNA"/>
</dbReference>
<evidence type="ECO:0000313" key="1">
    <source>
        <dbReference type="EMBL" id="MBX29195.1"/>
    </source>
</evidence>
<accession>A0A2P2MG22</accession>
<organism evidence="1">
    <name type="scientific">Rhizophora mucronata</name>
    <name type="common">Asiatic mangrove</name>
    <dbReference type="NCBI Taxonomy" id="61149"/>
    <lineage>
        <taxon>Eukaryota</taxon>
        <taxon>Viridiplantae</taxon>
        <taxon>Streptophyta</taxon>
        <taxon>Embryophyta</taxon>
        <taxon>Tracheophyta</taxon>
        <taxon>Spermatophyta</taxon>
        <taxon>Magnoliopsida</taxon>
        <taxon>eudicotyledons</taxon>
        <taxon>Gunneridae</taxon>
        <taxon>Pentapetalae</taxon>
        <taxon>rosids</taxon>
        <taxon>fabids</taxon>
        <taxon>Malpighiales</taxon>
        <taxon>Rhizophoraceae</taxon>
        <taxon>Rhizophora</taxon>
    </lineage>
</organism>
<sequence length="23" mass="2646">MKGNSIPNIKADQQLTYSHCRIK</sequence>
<dbReference type="AlphaFoldDB" id="A0A2P2MG22"/>
<protein>
    <submittedName>
        <fullName evidence="1">Uncharacterized protein</fullName>
    </submittedName>
</protein>
<reference evidence="1" key="1">
    <citation type="submission" date="2018-02" db="EMBL/GenBank/DDBJ databases">
        <title>Rhizophora mucronata_Transcriptome.</title>
        <authorList>
            <person name="Meera S.P."/>
            <person name="Sreeshan A."/>
            <person name="Augustine A."/>
        </authorList>
    </citation>
    <scope>NUCLEOTIDE SEQUENCE</scope>
    <source>
        <tissue evidence="1">Leaf</tissue>
    </source>
</reference>
<name>A0A2P2MG22_RHIMU</name>
<proteinExistence type="predicted"/>